<protein>
    <submittedName>
        <fullName evidence="1">Uncharacterized protein</fullName>
    </submittedName>
</protein>
<name>A0A857GN76_9GAMM</name>
<organism evidence="1 2">
    <name type="scientific">Vreelandella aquamarina</name>
    <dbReference type="NCBI Taxonomy" id="77097"/>
    <lineage>
        <taxon>Bacteria</taxon>
        <taxon>Pseudomonadati</taxon>
        <taxon>Pseudomonadota</taxon>
        <taxon>Gammaproteobacteria</taxon>
        <taxon>Oceanospirillales</taxon>
        <taxon>Halomonadaceae</taxon>
        <taxon>Vreelandella</taxon>
    </lineage>
</organism>
<sequence length="198" mass="22642">MPEVTEGQLTFRFPEGWQLAKYDDSSWYRQRMKSRLKGVDILAHNGGPTHWWVEVKDCEGYEPENRPRLSGADPGEVIQARQWVEQQGLKPKVQVARRKPFIVDEVEEKLRDTLAALTVAQREGDPELASFHIVWPQASTLKVVLLLTWNQRDFKRLATRLRSKMETALAPYGVQGFVVNEQNPGDAGLDCQVTRNEA</sequence>
<dbReference type="OrthoDB" id="8479564at2"/>
<proteinExistence type="predicted"/>
<gene>
    <name evidence="1" type="ORF">CTT34_13815</name>
</gene>
<dbReference type="Proteomes" id="UP000463949">
    <property type="component" value="Chromosome"/>
</dbReference>
<accession>A0A857GN76</accession>
<dbReference type="KEGG" id="hmd:CTT34_13815"/>
<reference evidence="1 2" key="1">
    <citation type="submission" date="2017-10" db="EMBL/GenBank/DDBJ databases">
        <title>Coral associated bacteria.</title>
        <authorList>
            <person name="Wang X."/>
        </authorList>
    </citation>
    <scope>NUCLEOTIDE SEQUENCE [LARGE SCALE GENOMIC DNA]</scope>
    <source>
        <strain evidence="1 2">SCSIO 43005</strain>
    </source>
</reference>
<dbReference type="RefSeq" id="WP_159342936.1">
    <property type="nucleotide sequence ID" value="NZ_CP024621.1"/>
</dbReference>
<evidence type="ECO:0000313" key="1">
    <source>
        <dbReference type="EMBL" id="QHD50682.1"/>
    </source>
</evidence>
<dbReference type="AlphaFoldDB" id="A0A857GN76"/>
<evidence type="ECO:0000313" key="2">
    <source>
        <dbReference type="Proteomes" id="UP000463949"/>
    </source>
</evidence>
<dbReference type="EMBL" id="CP024621">
    <property type="protein sequence ID" value="QHD50682.1"/>
    <property type="molecule type" value="Genomic_DNA"/>
</dbReference>